<organism evidence="9 10">
    <name type="scientific">Desulfocapsa sulfexigens (strain DSM 10523 / SB164P1)</name>
    <dbReference type="NCBI Taxonomy" id="1167006"/>
    <lineage>
        <taxon>Bacteria</taxon>
        <taxon>Pseudomonadati</taxon>
        <taxon>Thermodesulfobacteriota</taxon>
        <taxon>Desulfobulbia</taxon>
        <taxon>Desulfobulbales</taxon>
        <taxon>Desulfocapsaceae</taxon>
        <taxon>Desulfocapsa</taxon>
    </lineage>
</organism>
<dbReference type="NCBIfam" id="NF004325">
    <property type="entry name" value="PRK05718.1"/>
    <property type="match status" value="1"/>
</dbReference>
<dbReference type="GO" id="GO:0008675">
    <property type="term" value="F:2-dehydro-3-deoxy-phosphogluconate aldolase activity"/>
    <property type="evidence" value="ECO:0007669"/>
    <property type="project" value="UniProtKB-EC"/>
</dbReference>
<accession>M1NAN9</accession>
<evidence type="ECO:0000256" key="1">
    <source>
        <dbReference type="ARBA" id="ARBA00000654"/>
    </source>
</evidence>
<dbReference type="PANTHER" id="PTHR30246:SF1">
    <property type="entry name" value="2-DEHYDRO-3-DEOXY-6-PHOSPHOGALACTONATE ALDOLASE-RELATED"/>
    <property type="match status" value="1"/>
</dbReference>
<evidence type="ECO:0000256" key="2">
    <source>
        <dbReference type="ARBA" id="ARBA00004736"/>
    </source>
</evidence>
<evidence type="ECO:0000256" key="7">
    <source>
        <dbReference type="ARBA" id="ARBA00023270"/>
    </source>
</evidence>
<comment type="subunit">
    <text evidence="4">Homotrimer.</text>
</comment>
<keyword evidence="7" id="KW-0704">Schiff base</keyword>
<evidence type="ECO:0000256" key="5">
    <source>
        <dbReference type="ARBA" id="ARBA00013063"/>
    </source>
</evidence>
<dbReference type="InterPro" id="IPR000887">
    <property type="entry name" value="Aldlse_KDPG_KHG"/>
</dbReference>
<sequence>MNNINNWKRSALDILKTGPVVPVIVIHDLDHAVPLAKALVAGGIKVLEVTLRTPVAIEAIRMISEEVPDAIVGAGTVATEDDLDAVAAAGGVFAISPGLTPALLSAAINGPIALIPGISTASELMLGMEYGLREFKFFPAEAAGGIQMIKAIGAPFPQATFCPTGGISPENYKKYLGLGNVACVGGSWLAPGDAMKQGAWQKITDLARKALA</sequence>
<gene>
    <name evidence="9" type="ordered locus">UWK_00314</name>
</gene>
<dbReference type="Proteomes" id="UP000011721">
    <property type="component" value="Chromosome"/>
</dbReference>
<keyword evidence="8" id="KW-0119">Carbohydrate metabolism</keyword>
<reference evidence="10" key="1">
    <citation type="journal article" date="2013" name="Stand. Genomic Sci.">
        <title>Complete genome sequence of Desulfocapsa sulfexigens, a marine deltaproteobacterium specialized in disproportionating inorganic sulfur compounds.</title>
        <authorList>
            <person name="Finster K.W."/>
            <person name="Kjeldsen K.U."/>
            <person name="Kube M."/>
            <person name="Reinhardt R."/>
            <person name="Mussmann M."/>
            <person name="Amann R."/>
            <person name="Schreiber L."/>
        </authorList>
    </citation>
    <scope>NUCLEOTIDE SEQUENCE [LARGE SCALE GENOMIC DNA]</scope>
    <source>
        <strain evidence="10">DSM 10523 / SB164P1</strain>
    </source>
</reference>
<dbReference type="PATRIC" id="fig|1167006.5.peg.356"/>
<dbReference type="Pfam" id="PF01081">
    <property type="entry name" value="Aldolase"/>
    <property type="match status" value="1"/>
</dbReference>
<dbReference type="EC" id="4.1.2.14" evidence="5"/>
<dbReference type="PROSITE" id="PS00160">
    <property type="entry name" value="ALDOLASE_KDPG_KHG_2"/>
    <property type="match status" value="1"/>
</dbReference>
<dbReference type="SUPFAM" id="SSF51569">
    <property type="entry name" value="Aldolase"/>
    <property type="match status" value="1"/>
</dbReference>
<dbReference type="PROSITE" id="PS00159">
    <property type="entry name" value="ALDOLASE_KDPG_KHG_1"/>
    <property type="match status" value="1"/>
</dbReference>
<comment type="similarity">
    <text evidence="3">Belongs to the KHG/KDPG aldolase family.</text>
</comment>
<keyword evidence="10" id="KW-1185">Reference proteome</keyword>
<comment type="pathway">
    <text evidence="2">Carbohydrate acid metabolism; 2-dehydro-3-deoxy-D-gluconate degradation; D-glyceraldehyde 3-phosphate and pyruvate from 2-dehydro-3-deoxy-D-gluconate: step 2/2.</text>
</comment>
<dbReference type="KEGG" id="dsf:UWK_00314"/>
<evidence type="ECO:0000256" key="6">
    <source>
        <dbReference type="ARBA" id="ARBA00023239"/>
    </source>
</evidence>
<dbReference type="InterPro" id="IPR013785">
    <property type="entry name" value="Aldolase_TIM"/>
</dbReference>
<evidence type="ECO:0000313" key="10">
    <source>
        <dbReference type="Proteomes" id="UP000011721"/>
    </source>
</evidence>
<dbReference type="InterPro" id="IPR031338">
    <property type="entry name" value="KDPG/KHG_AS_2"/>
</dbReference>
<dbReference type="EMBL" id="CP003985">
    <property type="protein sequence ID" value="AGF76899.1"/>
    <property type="molecule type" value="Genomic_DNA"/>
</dbReference>
<evidence type="ECO:0000256" key="4">
    <source>
        <dbReference type="ARBA" id="ARBA00011233"/>
    </source>
</evidence>
<dbReference type="PANTHER" id="PTHR30246">
    <property type="entry name" value="2-KETO-3-DEOXY-6-PHOSPHOGLUCONATE ALDOLASE"/>
    <property type="match status" value="1"/>
</dbReference>
<comment type="catalytic activity">
    <reaction evidence="1">
        <text>2-dehydro-3-deoxy-6-phospho-D-gluconate = D-glyceraldehyde 3-phosphate + pyruvate</text>
        <dbReference type="Rhea" id="RHEA:17089"/>
        <dbReference type="ChEBI" id="CHEBI:15361"/>
        <dbReference type="ChEBI" id="CHEBI:57569"/>
        <dbReference type="ChEBI" id="CHEBI:59776"/>
        <dbReference type="EC" id="4.1.2.14"/>
    </reaction>
</comment>
<dbReference type="HOGENOM" id="CLU_077795_1_1_7"/>
<dbReference type="eggNOG" id="COG0800">
    <property type="taxonomic scope" value="Bacteria"/>
</dbReference>
<name>M1NAN9_DESSD</name>
<dbReference type="STRING" id="1167006.UWK_00314"/>
<dbReference type="CDD" id="cd00452">
    <property type="entry name" value="KDPG_aldolase"/>
    <property type="match status" value="1"/>
</dbReference>
<evidence type="ECO:0000256" key="8">
    <source>
        <dbReference type="ARBA" id="ARBA00023277"/>
    </source>
</evidence>
<evidence type="ECO:0000256" key="3">
    <source>
        <dbReference type="ARBA" id="ARBA00006906"/>
    </source>
</evidence>
<dbReference type="InterPro" id="IPR031337">
    <property type="entry name" value="KDPG/KHG_AS_1"/>
</dbReference>
<keyword evidence="6" id="KW-0456">Lyase</keyword>
<dbReference type="Gene3D" id="3.20.20.70">
    <property type="entry name" value="Aldolase class I"/>
    <property type="match status" value="1"/>
</dbReference>
<evidence type="ECO:0000313" key="9">
    <source>
        <dbReference type="EMBL" id="AGF76899.1"/>
    </source>
</evidence>
<dbReference type="AlphaFoldDB" id="M1NAN9"/>
<protein>
    <recommendedName>
        <fullName evidence="5">2-dehydro-3-deoxy-phosphogluconate aldolase</fullName>
        <ecNumber evidence="5">4.1.2.14</ecNumber>
    </recommendedName>
</protein>
<dbReference type="NCBIfam" id="TIGR01182">
    <property type="entry name" value="eda"/>
    <property type="match status" value="1"/>
</dbReference>
<proteinExistence type="inferred from homology"/>